<proteinExistence type="inferred from homology"/>
<comment type="similarity">
    <text evidence="1 7">Belongs to the thioredoxin family.</text>
</comment>
<dbReference type="PROSITE" id="PS51352">
    <property type="entry name" value="THIOREDOXIN_2"/>
    <property type="match status" value="1"/>
</dbReference>
<keyword evidence="2" id="KW-0813">Transport</keyword>
<evidence type="ECO:0000256" key="8">
    <source>
        <dbReference type="PIRSR" id="PIRSR000077-1"/>
    </source>
</evidence>
<dbReference type="PANTHER" id="PTHR45663">
    <property type="entry name" value="GEO12009P1"/>
    <property type="match status" value="1"/>
</dbReference>
<evidence type="ECO:0000313" key="12">
    <source>
        <dbReference type="Proteomes" id="UP000245590"/>
    </source>
</evidence>
<dbReference type="Gene3D" id="3.40.30.10">
    <property type="entry name" value="Glutaredoxin"/>
    <property type="match status" value="1"/>
</dbReference>
<keyword evidence="4 9" id="KW-1015">Disulfide bond</keyword>
<evidence type="ECO:0000259" key="10">
    <source>
        <dbReference type="PROSITE" id="PS51352"/>
    </source>
</evidence>
<sequence length="122" mass="13611">MATVTLTSENHDETVKDGIALIDFWAGWCVPCQRFAPIYEESSEQHEEVTFAKVDTEDQQELAMRYGVTSIPTLVAYRDGIPVFQQAGALPQAALEDLITQIQGLDMDEVRKTYAEAQAQQS</sequence>
<dbReference type="PIRSF" id="PIRSF000077">
    <property type="entry name" value="Thioredoxin"/>
    <property type="match status" value="1"/>
</dbReference>
<dbReference type="SUPFAM" id="SSF52833">
    <property type="entry name" value="Thioredoxin-like"/>
    <property type="match status" value="1"/>
</dbReference>
<comment type="caution">
    <text evidence="11">The sequence shown here is derived from an EMBL/GenBank/DDBJ whole genome shotgun (WGS) entry which is preliminary data.</text>
</comment>
<dbReference type="CDD" id="cd02947">
    <property type="entry name" value="TRX_family"/>
    <property type="match status" value="1"/>
</dbReference>
<feature type="domain" description="Thioredoxin" evidence="10">
    <location>
        <begin position="1"/>
        <end position="104"/>
    </location>
</feature>
<dbReference type="Pfam" id="PF00085">
    <property type="entry name" value="Thioredoxin"/>
    <property type="match status" value="1"/>
</dbReference>
<dbReference type="Proteomes" id="UP000245590">
    <property type="component" value="Unassembled WGS sequence"/>
</dbReference>
<organism evidence="11 12">
    <name type="scientific">Brachybacterium endophyticum</name>
    <dbReference type="NCBI Taxonomy" id="2182385"/>
    <lineage>
        <taxon>Bacteria</taxon>
        <taxon>Bacillati</taxon>
        <taxon>Actinomycetota</taxon>
        <taxon>Actinomycetes</taxon>
        <taxon>Micrococcales</taxon>
        <taxon>Dermabacteraceae</taxon>
        <taxon>Brachybacterium</taxon>
    </lineage>
</organism>
<feature type="active site" description="Nucleophile" evidence="8">
    <location>
        <position position="32"/>
    </location>
</feature>
<dbReference type="InterPro" id="IPR036249">
    <property type="entry name" value="Thioredoxin-like_sf"/>
</dbReference>
<evidence type="ECO:0000256" key="3">
    <source>
        <dbReference type="ARBA" id="ARBA00022982"/>
    </source>
</evidence>
<dbReference type="InterPro" id="IPR005746">
    <property type="entry name" value="Thioredoxin"/>
</dbReference>
<dbReference type="InterPro" id="IPR017937">
    <property type="entry name" value="Thioredoxin_CS"/>
</dbReference>
<keyword evidence="12" id="KW-1185">Reference proteome</keyword>
<dbReference type="PANTHER" id="PTHR45663:SF40">
    <property type="entry name" value="THIOREDOXIN 2"/>
    <property type="match status" value="1"/>
</dbReference>
<reference evidence="11 12" key="1">
    <citation type="submission" date="2018-05" db="EMBL/GenBank/DDBJ databases">
        <title>Brachybacterium sp. M1HQ-2T, whole genome shotgun sequence.</title>
        <authorList>
            <person name="Tuo L."/>
        </authorList>
    </citation>
    <scope>NUCLEOTIDE SEQUENCE [LARGE SCALE GENOMIC DNA]</scope>
    <source>
        <strain evidence="11 12">M1HQ-2</strain>
    </source>
</reference>
<evidence type="ECO:0000256" key="6">
    <source>
        <dbReference type="NCBIfam" id="TIGR01068"/>
    </source>
</evidence>
<evidence type="ECO:0000256" key="5">
    <source>
        <dbReference type="ARBA" id="ARBA00023284"/>
    </source>
</evidence>
<dbReference type="PRINTS" id="PR00421">
    <property type="entry name" value="THIOREDOXIN"/>
</dbReference>
<dbReference type="AlphaFoldDB" id="A0A2U2RJ45"/>
<feature type="site" description="Contributes to redox potential value" evidence="8">
    <location>
        <position position="30"/>
    </location>
</feature>
<dbReference type="NCBIfam" id="TIGR01068">
    <property type="entry name" value="thioredoxin"/>
    <property type="match status" value="1"/>
</dbReference>
<keyword evidence="3" id="KW-0249">Electron transport</keyword>
<evidence type="ECO:0000313" key="11">
    <source>
        <dbReference type="EMBL" id="PWH05880.1"/>
    </source>
</evidence>
<evidence type="ECO:0000256" key="7">
    <source>
        <dbReference type="PIRNR" id="PIRNR000077"/>
    </source>
</evidence>
<keyword evidence="5 9" id="KW-0676">Redox-active center</keyword>
<dbReference type="PROSITE" id="PS00194">
    <property type="entry name" value="THIOREDOXIN_1"/>
    <property type="match status" value="1"/>
</dbReference>
<feature type="active site" description="Nucleophile" evidence="8">
    <location>
        <position position="29"/>
    </location>
</feature>
<name>A0A2U2RJ45_9MICO</name>
<dbReference type="EMBL" id="QFKX01000004">
    <property type="protein sequence ID" value="PWH05880.1"/>
    <property type="molecule type" value="Genomic_DNA"/>
</dbReference>
<accession>A0A2U2RJ45</accession>
<feature type="site" description="Contributes to redox potential value" evidence="8">
    <location>
        <position position="31"/>
    </location>
</feature>
<feature type="site" description="Deprotonates C-terminal active site Cys" evidence="8">
    <location>
        <position position="23"/>
    </location>
</feature>
<evidence type="ECO:0000256" key="2">
    <source>
        <dbReference type="ARBA" id="ARBA00022448"/>
    </source>
</evidence>
<evidence type="ECO:0000256" key="9">
    <source>
        <dbReference type="PIRSR" id="PIRSR000077-4"/>
    </source>
</evidence>
<gene>
    <name evidence="11" type="primary">trxA</name>
    <name evidence="11" type="ORF">DEO23_11845</name>
</gene>
<evidence type="ECO:0000256" key="4">
    <source>
        <dbReference type="ARBA" id="ARBA00023157"/>
    </source>
</evidence>
<dbReference type="InterPro" id="IPR013766">
    <property type="entry name" value="Thioredoxin_domain"/>
</dbReference>
<protein>
    <recommendedName>
        <fullName evidence="6 7">Thioredoxin</fullName>
    </recommendedName>
</protein>
<dbReference type="OrthoDB" id="9790390at2"/>
<dbReference type="GO" id="GO:0015035">
    <property type="term" value="F:protein-disulfide reductase activity"/>
    <property type="evidence" value="ECO:0007669"/>
    <property type="project" value="UniProtKB-UniRule"/>
</dbReference>
<dbReference type="GO" id="GO:0005829">
    <property type="term" value="C:cytosol"/>
    <property type="evidence" value="ECO:0007669"/>
    <property type="project" value="TreeGrafter"/>
</dbReference>
<feature type="disulfide bond" description="Redox-active" evidence="9">
    <location>
        <begin position="29"/>
        <end position="32"/>
    </location>
</feature>
<evidence type="ECO:0000256" key="1">
    <source>
        <dbReference type="ARBA" id="ARBA00008987"/>
    </source>
</evidence>